<reference evidence="1" key="1">
    <citation type="submission" date="2020-06" db="EMBL/GenBank/DDBJ databases">
        <authorList>
            <person name="Onetto C."/>
        </authorList>
    </citation>
    <scope>NUCLEOTIDE SEQUENCE</scope>
</reference>
<protein>
    <submittedName>
        <fullName evidence="1">Uncharacterized protein</fullName>
    </submittedName>
</protein>
<dbReference type="AlphaFoldDB" id="A0A9N8PVS3"/>
<name>A0A9N8PVS3_9PEZI</name>
<sequence length="350" mass="41507">MKRHRKNSAKESVTHYKPVDFTIHSEDSLGNLSRFPREIRNMIYSAIVPSIMAHSFESTNIDHRVVRELINAPIMATSKQLCVEFLEIFIREIHMEASNEHYRKCHPEPGDEYDSVGSCLQEPADGRGEACPDCLEKFLAFVKGRIEYDFLSNRRRLGLQINTFYFQMDKHTQECREGNLEELPQRLQRLWDIHEDFRVPSDHIYLNMDYGQPGDYIHWRLPDNLPFNSLPHHFWSPDFEFVSTNIELSDEEASTRLFHDMRRKLKAEITAYKALKLREFLESSPNEEEYACMKKQLNHVCYTFYRGGIQPMLEFHIDMAKTALEFWKAKEEQYNVWHLFDLAESWLAEK</sequence>
<evidence type="ECO:0000313" key="1">
    <source>
        <dbReference type="EMBL" id="CAD0114845.1"/>
    </source>
</evidence>
<dbReference type="Proteomes" id="UP000745764">
    <property type="component" value="Unassembled WGS sequence"/>
</dbReference>
<proteinExistence type="predicted"/>
<keyword evidence="2" id="KW-1185">Reference proteome</keyword>
<dbReference type="EMBL" id="CAINUL010000018">
    <property type="protein sequence ID" value="CAD0114845.1"/>
    <property type="molecule type" value="Genomic_DNA"/>
</dbReference>
<evidence type="ECO:0000313" key="2">
    <source>
        <dbReference type="Proteomes" id="UP000745764"/>
    </source>
</evidence>
<dbReference type="OrthoDB" id="3841462at2759"/>
<gene>
    <name evidence="1" type="ORF">AWRI4620_LOCUS9100</name>
</gene>
<organism evidence="1 2">
    <name type="scientific">Aureobasidium uvarum</name>
    <dbReference type="NCBI Taxonomy" id="2773716"/>
    <lineage>
        <taxon>Eukaryota</taxon>
        <taxon>Fungi</taxon>
        <taxon>Dikarya</taxon>
        <taxon>Ascomycota</taxon>
        <taxon>Pezizomycotina</taxon>
        <taxon>Dothideomycetes</taxon>
        <taxon>Dothideomycetidae</taxon>
        <taxon>Dothideales</taxon>
        <taxon>Saccotheciaceae</taxon>
        <taxon>Aureobasidium</taxon>
    </lineage>
</organism>
<accession>A0A9N8PVS3</accession>
<comment type="caution">
    <text evidence="1">The sequence shown here is derived from an EMBL/GenBank/DDBJ whole genome shotgun (WGS) entry which is preliminary data.</text>
</comment>